<dbReference type="Pfam" id="PF15908">
    <property type="entry name" value="HMMR_C"/>
    <property type="match status" value="1"/>
</dbReference>
<dbReference type="InterPro" id="IPR026203">
    <property type="entry name" value="IHABP"/>
</dbReference>
<organism evidence="7 8">
    <name type="scientific">Saccoglossus kowalevskii</name>
    <name type="common">Acorn worm</name>
    <dbReference type="NCBI Taxonomy" id="10224"/>
    <lineage>
        <taxon>Eukaryota</taxon>
        <taxon>Metazoa</taxon>
        <taxon>Hemichordata</taxon>
        <taxon>Enteropneusta</taxon>
        <taxon>Harrimaniidae</taxon>
        <taxon>Saccoglossus</taxon>
    </lineage>
</organism>
<dbReference type="PANTHER" id="PTHR18956:SF6">
    <property type="entry name" value="HYALURONAN MEDIATED MOTILITY RECEPTOR"/>
    <property type="match status" value="1"/>
</dbReference>
<evidence type="ECO:0000313" key="8">
    <source>
        <dbReference type="RefSeq" id="XP_006821542.1"/>
    </source>
</evidence>
<keyword evidence="7" id="KW-1185">Reference proteome</keyword>
<dbReference type="InterPro" id="IPR031794">
    <property type="entry name" value="HMMR_C"/>
</dbReference>
<evidence type="ECO:0000256" key="1">
    <source>
        <dbReference type="ARBA" id="ARBA00004186"/>
    </source>
</evidence>
<comment type="subcellular location">
    <subcellularLocation>
        <location evidence="1">Cytoplasm</location>
        <location evidence="1">Cytoskeleton</location>
        <location evidence="1">Spindle</location>
    </subcellularLocation>
</comment>
<evidence type="ECO:0000256" key="2">
    <source>
        <dbReference type="ARBA" id="ARBA00022490"/>
    </source>
</evidence>
<sequence length="263" mass="31038">MASLKLLRVTSEYERFKQSSCQTTDELQRQMHEMKVNEARYKQIEEQLKRQLEETEEKNKRSKEEFGRRLIETQKKLTLKENDMEKLRESAETKMKVALEELSRQQKEFQDQITVLEEQASSVNESALEELQEDVTKWKTLFENLQEKVKPFQVQLDAFAAEKNLLLSQNCQAKTEVQQLSTQYAKLLGHQNNKQKIQHVLKLKEENLSLKEEVMKLREQTTKQQRQLGELGYKQDSRKKFNPAMAFKHSKENSTPLGDQNTV</sequence>
<dbReference type="PANTHER" id="PTHR18956">
    <property type="entry name" value="HYALURONAN MEDIATED MOTILITY RECEPTOR"/>
    <property type="match status" value="1"/>
</dbReference>
<evidence type="ECO:0000256" key="5">
    <source>
        <dbReference type="SAM" id="MobiDB-lite"/>
    </source>
</evidence>
<feature type="compositionally biased region" description="Polar residues" evidence="5">
    <location>
        <begin position="253"/>
        <end position="263"/>
    </location>
</feature>
<feature type="coiled-coil region" evidence="4">
    <location>
        <begin position="27"/>
        <end position="148"/>
    </location>
</feature>
<evidence type="ECO:0000313" key="7">
    <source>
        <dbReference type="Proteomes" id="UP000694865"/>
    </source>
</evidence>
<dbReference type="RefSeq" id="XP_006821542.1">
    <property type="nucleotide sequence ID" value="XM_006821479.1"/>
</dbReference>
<evidence type="ECO:0000256" key="4">
    <source>
        <dbReference type="SAM" id="Coils"/>
    </source>
</evidence>
<dbReference type="GeneID" id="102809985"/>
<reference evidence="8" key="1">
    <citation type="submission" date="2025-08" db="UniProtKB">
        <authorList>
            <consortium name="RefSeq"/>
        </authorList>
    </citation>
    <scope>IDENTIFICATION</scope>
    <source>
        <tissue evidence="8">Testes</tissue>
    </source>
</reference>
<feature type="domain" description="Hyaluronan-mediated motility receptor C-terminal" evidence="6">
    <location>
        <begin position="116"/>
        <end position="255"/>
    </location>
</feature>
<dbReference type="Proteomes" id="UP000694865">
    <property type="component" value="Unplaced"/>
</dbReference>
<evidence type="ECO:0000259" key="6">
    <source>
        <dbReference type="Pfam" id="PF15908"/>
    </source>
</evidence>
<keyword evidence="3" id="KW-0206">Cytoskeleton</keyword>
<accession>A0ABM0MNF1</accession>
<evidence type="ECO:0000256" key="3">
    <source>
        <dbReference type="ARBA" id="ARBA00023212"/>
    </source>
</evidence>
<feature type="region of interest" description="Disordered" evidence="5">
    <location>
        <begin position="225"/>
        <end position="263"/>
    </location>
</feature>
<gene>
    <name evidence="8" type="primary">LOC102809985</name>
</gene>
<proteinExistence type="predicted"/>
<protein>
    <submittedName>
        <fullName evidence="8">Hyaluronan mediated motility receptor-like</fullName>
    </submittedName>
</protein>
<keyword evidence="4" id="KW-0175">Coiled coil</keyword>
<keyword evidence="2" id="KW-0963">Cytoplasm</keyword>
<name>A0ABM0MNF1_SACKO</name>